<dbReference type="RefSeq" id="WP_015402758.1">
    <property type="nucleotide sequence ID" value="NC_020304.1"/>
</dbReference>
<gene>
    <name evidence="1" type="ordered locus">UWK_00477</name>
</gene>
<evidence type="ECO:0000313" key="2">
    <source>
        <dbReference type="Proteomes" id="UP000011721"/>
    </source>
</evidence>
<dbReference type="eggNOG" id="ENOG5033I30">
    <property type="taxonomic scope" value="Bacteria"/>
</dbReference>
<accession>M1PBD0</accession>
<organism evidence="1 2">
    <name type="scientific">Desulfocapsa sulfexigens (strain DSM 10523 / SB164P1)</name>
    <dbReference type="NCBI Taxonomy" id="1167006"/>
    <lineage>
        <taxon>Bacteria</taxon>
        <taxon>Pseudomonadati</taxon>
        <taxon>Thermodesulfobacteriota</taxon>
        <taxon>Desulfobulbia</taxon>
        <taxon>Desulfobulbales</taxon>
        <taxon>Desulfocapsaceae</taxon>
        <taxon>Desulfocapsa</taxon>
    </lineage>
</organism>
<reference evidence="2" key="1">
    <citation type="journal article" date="2013" name="Stand. Genomic Sci.">
        <title>Complete genome sequence of Desulfocapsa sulfexigens, a marine deltaproteobacterium specialized in disproportionating inorganic sulfur compounds.</title>
        <authorList>
            <person name="Finster K.W."/>
            <person name="Kjeldsen K.U."/>
            <person name="Kube M."/>
            <person name="Reinhardt R."/>
            <person name="Mussmann M."/>
            <person name="Amann R."/>
            <person name="Schreiber L."/>
        </authorList>
    </citation>
    <scope>NUCLEOTIDE SEQUENCE [LARGE SCALE GENOMIC DNA]</scope>
    <source>
        <strain evidence="2">DSM 10523 / SB164P1</strain>
    </source>
</reference>
<dbReference type="Proteomes" id="UP000011721">
    <property type="component" value="Chromosome"/>
</dbReference>
<dbReference type="HOGENOM" id="CLU_167438_0_0_7"/>
<dbReference type="OrthoDB" id="6638191at2"/>
<sequence>MTDNNTTNTQEPTIQAMVWYKEEDWETLIKLFSDSHLLPKSYGDWLARAEEMVKTVEGNGDMVIKVFIDPETFPAWCKEKNREMDSKARADLAIEVATEQSLAL</sequence>
<proteinExistence type="predicted"/>
<protein>
    <submittedName>
        <fullName evidence="1">Uncharacterized protein</fullName>
    </submittedName>
</protein>
<name>M1PBD0_DESSD</name>
<evidence type="ECO:0000313" key="1">
    <source>
        <dbReference type="EMBL" id="AGF77060.1"/>
    </source>
</evidence>
<keyword evidence="2" id="KW-1185">Reference proteome</keyword>
<dbReference type="KEGG" id="dsf:UWK_00477"/>
<dbReference type="AlphaFoldDB" id="M1PBD0"/>
<dbReference type="EMBL" id="CP003985">
    <property type="protein sequence ID" value="AGF77060.1"/>
    <property type="molecule type" value="Genomic_DNA"/>
</dbReference>